<keyword evidence="8 10" id="KW-0413">Isomerase</keyword>
<dbReference type="InterPro" id="IPR036291">
    <property type="entry name" value="NAD(P)-bd_dom_sf"/>
</dbReference>
<gene>
    <name evidence="12" type="ordered locus">Dret_1573</name>
</gene>
<dbReference type="AlphaFoldDB" id="C8X360"/>
<dbReference type="OrthoDB" id="9801785at2"/>
<keyword evidence="13" id="KW-1185">Reference proteome</keyword>
<dbReference type="GO" id="GO:0003978">
    <property type="term" value="F:UDP-glucose 4-epimerase activity"/>
    <property type="evidence" value="ECO:0007669"/>
    <property type="project" value="UniProtKB-UniRule"/>
</dbReference>
<dbReference type="PANTHER" id="PTHR43725:SF53">
    <property type="entry name" value="UDP-ARABINOSE 4-EPIMERASE 1"/>
    <property type="match status" value="1"/>
</dbReference>
<comment type="catalytic activity">
    <reaction evidence="1 10">
        <text>UDP-alpha-D-glucose = UDP-alpha-D-galactose</text>
        <dbReference type="Rhea" id="RHEA:22168"/>
        <dbReference type="ChEBI" id="CHEBI:58885"/>
        <dbReference type="ChEBI" id="CHEBI:66914"/>
        <dbReference type="EC" id="5.1.3.2"/>
    </reaction>
</comment>
<comment type="pathway">
    <text evidence="3 10">Carbohydrate metabolism; galactose metabolism.</text>
</comment>
<dbReference type="Gene3D" id="3.40.50.720">
    <property type="entry name" value="NAD(P)-binding Rossmann-like Domain"/>
    <property type="match status" value="1"/>
</dbReference>
<dbReference type="InterPro" id="IPR001509">
    <property type="entry name" value="Epimerase_deHydtase"/>
</dbReference>
<evidence type="ECO:0000256" key="1">
    <source>
        <dbReference type="ARBA" id="ARBA00000083"/>
    </source>
</evidence>
<dbReference type="Gene3D" id="3.90.25.10">
    <property type="entry name" value="UDP-galactose 4-epimerase, domain 1"/>
    <property type="match status" value="1"/>
</dbReference>
<evidence type="ECO:0000256" key="8">
    <source>
        <dbReference type="ARBA" id="ARBA00023235"/>
    </source>
</evidence>
<dbReference type="eggNOG" id="COG1087">
    <property type="taxonomic scope" value="Bacteria"/>
</dbReference>
<evidence type="ECO:0000256" key="9">
    <source>
        <dbReference type="ARBA" id="ARBA00023277"/>
    </source>
</evidence>
<comment type="similarity">
    <text evidence="4 10">Belongs to the NAD(P)-dependent epimerase/dehydratase family.</text>
</comment>
<keyword evidence="7 10" id="KW-0520">NAD</keyword>
<dbReference type="NCBIfam" id="TIGR01179">
    <property type="entry name" value="galE"/>
    <property type="match status" value="1"/>
</dbReference>
<dbReference type="PANTHER" id="PTHR43725">
    <property type="entry name" value="UDP-GLUCOSE 4-EPIMERASE"/>
    <property type="match status" value="1"/>
</dbReference>
<evidence type="ECO:0000256" key="6">
    <source>
        <dbReference type="ARBA" id="ARBA00018569"/>
    </source>
</evidence>
<dbReference type="UniPathway" id="UPA00214"/>
<dbReference type="STRING" id="485915.Dret_1573"/>
<evidence type="ECO:0000259" key="11">
    <source>
        <dbReference type="Pfam" id="PF01370"/>
    </source>
</evidence>
<evidence type="ECO:0000256" key="3">
    <source>
        <dbReference type="ARBA" id="ARBA00004947"/>
    </source>
</evidence>
<organism evidence="12 13">
    <name type="scientific">Desulfohalobium retbaense (strain ATCC 49708 / DSM 5692 / JCM 16813 / HR100)</name>
    <dbReference type="NCBI Taxonomy" id="485915"/>
    <lineage>
        <taxon>Bacteria</taxon>
        <taxon>Pseudomonadati</taxon>
        <taxon>Thermodesulfobacteriota</taxon>
        <taxon>Desulfovibrionia</taxon>
        <taxon>Desulfovibrionales</taxon>
        <taxon>Desulfohalobiaceae</taxon>
        <taxon>Desulfohalobium</taxon>
    </lineage>
</organism>
<dbReference type="Proteomes" id="UP000001052">
    <property type="component" value="Chromosome"/>
</dbReference>
<evidence type="ECO:0000256" key="7">
    <source>
        <dbReference type="ARBA" id="ARBA00023027"/>
    </source>
</evidence>
<dbReference type="RefSeq" id="WP_015752001.1">
    <property type="nucleotide sequence ID" value="NC_013223.1"/>
</dbReference>
<keyword evidence="9 10" id="KW-0119">Carbohydrate metabolism</keyword>
<proteinExistence type="inferred from homology"/>
<dbReference type="KEGG" id="drt:Dret_1573"/>
<dbReference type="EMBL" id="CP001734">
    <property type="protein sequence ID" value="ACV68857.1"/>
    <property type="molecule type" value="Genomic_DNA"/>
</dbReference>
<dbReference type="InterPro" id="IPR005886">
    <property type="entry name" value="UDP_G4E"/>
</dbReference>
<evidence type="ECO:0000256" key="2">
    <source>
        <dbReference type="ARBA" id="ARBA00001911"/>
    </source>
</evidence>
<dbReference type="SUPFAM" id="SSF51735">
    <property type="entry name" value="NAD(P)-binding Rossmann-fold domains"/>
    <property type="match status" value="1"/>
</dbReference>
<feature type="domain" description="NAD-dependent epimerase/dehydratase" evidence="11">
    <location>
        <begin position="4"/>
        <end position="254"/>
    </location>
</feature>
<dbReference type="HOGENOM" id="CLU_007383_1_10_7"/>
<evidence type="ECO:0000256" key="10">
    <source>
        <dbReference type="RuleBase" id="RU366046"/>
    </source>
</evidence>
<name>C8X360_DESRD</name>
<evidence type="ECO:0000313" key="13">
    <source>
        <dbReference type="Proteomes" id="UP000001052"/>
    </source>
</evidence>
<evidence type="ECO:0000313" key="12">
    <source>
        <dbReference type="EMBL" id="ACV68857.1"/>
    </source>
</evidence>
<sequence length="328" mass="36070">MDTILVTGGAGYIGSHTTLALLEKGYRVVVYDNLSTGQEDAVLPPARLVVGDLEDTERLTRLMQEEQFSAVIHFAAHIVVPESVQQPLKYYSNNTSNTTNLIRLAAAHSIPHFVFSSTAAVYGLPESSPVSEQTQLDPINPYGRSKLMSEWVLEDTAAAQDSLRHCTLRYFNVAGADPQGRLGQSTPNATHLIKVACQAALGKREALAIYGTDYPTFDGTGVRDYIHVSDLADVHVRALEYLEQGGASATLNCGYGHGYSVRQIADTVREVSGVDFPVHETQRREGDPAELIADPGRLQTTFEWQPRYDDVATIVRTALDWERKLDHL</sequence>
<evidence type="ECO:0000256" key="4">
    <source>
        <dbReference type="ARBA" id="ARBA00007637"/>
    </source>
</evidence>
<accession>C8X360</accession>
<dbReference type="GO" id="GO:0033499">
    <property type="term" value="P:galactose catabolic process via UDP-galactose, Leloir pathway"/>
    <property type="evidence" value="ECO:0007669"/>
    <property type="project" value="TreeGrafter"/>
</dbReference>
<dbReference type="Pfam" id="PF01370">
    <property type="entry name" value="Epimerase"/>
    <property type="match status" value="1"/>
</dbReference>
<evidence type="ECO:0000256" key="5">
    <source>
        <dbReference type="ARBA" id="ARBA00013189"/>
    </source>
</evidence>
<comment type="subunit">
    <text evidence="10">Homodimer.</text>
</comment>
<comment type="cofactor">
    <cofactor evidence="2 10">
        <name>NAD(+)</name>
        <dbReference type="ChEBI" id="CHEBI:57540"/>
    </cofactor>
</comment>
<protein>
    <recommendedName>
        <fullName evidence="6 10">UDP-glucose 4-epimerase</fullName>
        <ecNumber evidence="5 10">5.1.3.2</ecNumber>
    </recommendedName>
</protein>
<dbReference type="CDD" id="cd05247">
    <property type="entry name" value="UDP_G4E_1_SDR_e"/>
    <property type="match status" value="1"/>
</dbReference>
<reference evidence="13" key="1">
    <citation type="submission" date="2009-09" db="EMBL/GenBank/DDBJ databases">
        <title>The complete chromosome of Desulfohalobium retbaense DSM 5692.</title>
        <authorList>
            <consortium name="US DOE Joint Genome Institute (JGI-PGF)"/>
            <person name="Lucas S."/>
            <person name="Copeland A."/>
            <person name="Lapidus A."/>
            <person name="Glavina del Rio T."/>
            <person name="Dalin E."/>
            <person name="Tice H."/>
            <person name="Bruce D."/>
            <person name="Goodwin L."/>
            <person name="Pitluck S."/>
            <person name="Kyrpides N."/>
            <person name="Mavromatis K."/>
            <person name="Ivanova N."/>
            <person name="Mikhailova N."/>
            <person name="Munk A.C."/>
            <person name="Brettin T."/>
            <person name="Detter J.C."/>
            <person name="Han C."/>
            <person name="Tapia R."/>
            <person name="Larimer F."/>
            <person name="Land M."/>
            <person name="Hauser L."/>
            <person name="Markowitz V."/>
            <person name="Cheng J.-F."/>
            <person name="Hugenholtz P."/>
            <person name="Woyke T."/>
            <person name="Wu D."/>
            <person name="Spring S."/>
            <person name="Klenk H.-P."/>
            <person name="Eisen J.A."/>
        </authorList>
    </citation>
    <scope>NUCLEOTIDE SEQUENCE [LARGE SCALE GENOMIC DNA]</scope>
    <source>
        <strain evidence="13">DSM 5692</strain>
    </source>
</reference>
<dbReference type="EC" id="5.1.3.2" evidence="5 10"/>
<reference evidence="12 13" key="2">
    <citation type="journal article" date="2010" name="Stand. Genomic Sci.">
        <title>Complete genome sequence of Desulfohalobium retbaense type strain (HR(100)).</title>
        <authorList>
            <person name="Spring S."/>
            <person name="Nolan M."/>
            <person name="Lapidus A."/>
            <person name="Glavina Del Rio T."/>
            <person name="Copeland A."/>
            <person name="Tice H."/>
            <person name="Cheng J.F."/>
            <person name="Lucas S."/>
            <person name="Land M."/>
            <person name="Chen F."/>
            <person name="Bruce D."/>
            <person name="Goodwin L."/>
            <person name="Pitluck S."/>
            <person name="Ivanova N."/>
            <person name="Mavromatis K."/>
            <person name="Mikhailova N."/>
            <person name="Pati A."/>
            <person name="Chen A."/>
            <person name="Palaniappan K."/>
            <person name="Hauser L."/>
            <person name="Chang Y.J."/>
            <person name="Jeffries C.D."/>
            <person name="Munk C."/>
            <person name="Kiss H."/>
            <person name="Chain P."/>
            <person name="Han C."/>
            <person name="Brettin T."/>
            <person name="Detter J.C."/>
            <person name="Schuler E."/>
            <person name="Goker M."/>
            <person name="Rohde M."/>
            <person name="Bristow J."/>
            <person name="Eisen J.A."/>
            <person name="Markowitz V."/>
            <person name="Hugenholtz P."/>
            <person name="Kyrpides N.C."/>
            <person name="Klenk H.P."/>
        </authorList>
    </citation>
    <scope>NUCLEOTIDE SEQUENCE [LARGE SCALE GENOMIC DNA]</scope>
    <source>
        <strain evidence="12 13">DSM 5692</strain>
    </source>
</reference>